<dbReference type="RefSeq" id="WP_019034643.1">
    <property type="nucleotide sequence ID" value="NZ_JASOZY010000002.1"/>
</dbReference>
<dbReference type="SUPFAM" id="SSF52540">
    <property type="entry name" value="P-loop containing nucleoside triphosphate hydrolases"/>
    <property type="match status" value="1"/>
</dbReference>
<evidence type="ECO:0000256" key="5">
    <source>
        <dbReference type="ARBA" id="ARBA00048594"/>
    </source>
</evidence>
<dbReference type="GO" id="GO:0005829">
    <property type="term" value="C:cytosol"/>
    <property type="evidence" value="ECO:0007669"/>
    <property type="project" value="TreeGrafter"/>
</dbReference>
<comment type="catalytic activity">
    <reaction evidence="5">
        <text>GMP + ATP = GDP + ADP</text>
        <dbReference type="Rhea" id="RHEA:20780"/>
        <dbReference type="ChEBI" id="CHEBI:30616"/>
        <dbReference type="ChEBI" id="CHEBI:58115"/>
        <dbReference type="ChEBI" id="CHEBI:58189"/>
        <dbReference type="ChEBI" id="CHEBI:456216"/>
        <dbReference type="EC" id="2.7.4.8"/>
    </reaction>
</comment>
<dbReference type="PROSITE" id="PS00856">
    <property type="entry name" value="GUANYLATE_KINASE_1"/>
    <property type="match status" value="1"/>
</dbReference>
<dbReference type="Pfam" id="PF00625">
    <property type="entry name" value="Guanylate_kin"/>
    <property type="match status" value="1"/>
</dbReference>
<dbReference type="OrthoDB" id="1033810at2"/>
<dbReference type="Proteomes" id="UP000255517">
    <property type="component" value="Unassembled WGS sequence"/>
</dbReference>
<dbReference type="PANTHER" id="PTHR23117:SF13">
    <property type="entry name" value="GUANYLATE KINASE"/>
    <property type="match status" value="1"/>
</dbReference>
<dbReference type="InterPro" id="IPR020590">
    <property type="entry name" value="Guanylate_kinase_CS"/>
</dbReference>
<feature type="domain" description="Guanylate kinase-like" evidence="6">
    <location>
        <begin position="1"/>
        <end position="172"/>
    </location>
</feature>
<comment type="similarity">
    <text evidence="2">Belongs to the guanylate kinase family.</text>
</comment>
<dbReference type="PROSITE" id="PS50052">
    <property type="entry name" value="GUANYLATE_KINASE_2"/>
    <property type="match status" value="1"/>
</dbReference>
<evidence type="ECO:0000313" key="7">
    <source>
        <dbReference type="EMBL" id="SUB56468.1"/>
    </source>
</evidence>
<dbReference type="EMBL" id="UGSZ01000001">
    <property type="protein sequence ID" value="SUB56468.1"/>
    <property type="molecule type" value="Genomic_DNA"/>
</dbReference>
<keyword evidence="4 7" id="KW-0418">Kinase</keyword>
<protein>
    <submittedName>
        <fullName evidence="7">Guanylate kinase</fullName>
        <ecNumber evidence="7">2.7.4.8</ecNumber>
    </submittedName>
</protein>
<evidence type="ECO:0000256" key="1">
    <source>
        <dbReference type="ARBA" id="ARBA00003531"/>
    </source>
</evidence>
<comment type="function">
    <text evidence="1">Essential for recycling GMP and indirectly, cGMP.</text>
</comment>
<dbReference type="InterPro" id="IPR027417">
    <property type="entry name" value="P-loop_NTPase"/>
</dbReference>
<evidence type="ECO:0000313" key="8">
    <source>
        <dbReference type="Proteomes" id="UP000255517"/>
    </source>
</evidence>
<evidence type="ECO:0000256" key="4">
    <source>
        <dbReference type="ARBA" id="ARBA00022777"/>
    </source>
</evidence>
<dbReference type="STRING" id="1122949.GCA_000378725_00808"/>
<dbReference type="EC" id="2.7.4.8" evidence="7"/>
<dbReference type="GO" id="GO:0004385">
    <property type="term" value="F:GMP kinase activity"/>
    <property type="evidence" value="ECO:0007669"/>
    <property type="project" value="UniProtKB-EC"/>
</dbReference>
<evidence type="ECO:0000256" key="2">
    <source>
        <dbReference type="ARBA" id="ARBA00005790"/>
    </source>
</evidence>
<evidence type="ECO:0000259" key="6">
    <source>
        <dbReference type="PROSITE" id="PS50052"/>
    </source>
</evidence>
<dbReference type="SMART" id="SM00072">
    <property type="entry name" value="GuKc"/>
    <property type="match status" value="1"/>
</dbReference>
<proteinExistence type="inferred from homology"/>
<name>A0A379C314_9FIRM</name>
<accession>A0A379C314</accession>
<gene>
    <name evidence="7" type="primary">gmk_1</name>
    <name evidence="7" type="ORF">NCTC13149_00239</name>
</gene>
<keyword evidence="3 7" id="KW-0808">Transferase</keyword>
<dbReference type="InterPro" id="IPR008145">
    <property type="entry name" value="GK/Ca_channel_bsu"/>
</dbReference>
<dbReference type="InterPro" id="IPR008144">
    <property type="entry name" value="Guanylate_kin-like_dom"/>
</dbReference>
<reference evidence="7 8" key="1">
    <citation type="submission" date="2018-06" db="EMBL/GenBank/DDBJ databases">
        <authorList>
            <consortium name="Pathogen Informatics"/>
            <person name="Doyle S."/>
        </authorList>
    </citation>
    <scope>NUCLEOTIDE SEQUENCE [LARGE SCALE GENOMIC DNA]</scope>
    <source>
        <strain evidence="7 8">NCTC13149</strain>
    </source>
</reference>
<organism evidence="7 8">
    <name type="scientific">Peptoniphilus lacrimalis</name>
    <dbReference type="NCBI Taxonomy" id="33031"/>
    <lineage>
        <taxon>Bacteria</taxon>
        <taxon>Bacillati</taxon>
        <taxon>Bacillota</taxon>
        <taxon>Tissierellia</taxon>
        <taxon>Tissierellales</taxon>
        <taxon>Peptoniphilaceae</taxon>
        <taxon>Peptoniphilus</taxon>
    </lineage>
</organism>
<dbReference type="Gene3D" id="3.40.50.300">
    <property type="entry name" value="P-loop containing nucleotide triphosphate hydrolases"/>
    <property type="match status" value="1"/>
</dbReference>
<evidence type="ECO:0000256" key="3">
    <source>
        <dbReference type="ARBA" id="ARBA00022679"/>
    </source>
</evidence>
<dbReference type="CDD" id="cd00071">
    <property type="entry name" value="GMPK"/>
    <property type="match status" value="1"/>
</dbReference>
<dbReference type="PANTHER" id="PTHR23117">
    <property type="entry name" value="GUANYLATE KINASE-RELATED"/>
    <property type="match status" value="1"/>
</dbReference>
<sequence length="174" mass="20272">MLYIIVGNSGSGKSTLAKDLKDRGYNRIITYTTRPKRPGEIHGVDYFFIDREEFLKRYNNDEFIGPTKYAGNFYGTLKSDLEKAEKSKNPMIIIVDQNGLEKIKKLIPKAKCIYLDLDDSTREKRLEIRNENEETIKKRMKEVFDFSSMCDYKISADKSEDYTLNEVLKIIKNS</sequence>
<dbReference type="AlphaFoldDB" id="A0A379C314"/>